<organism evidence="12 13">
    <name type="scientific">Psychrobacillus lasiicapitis</name>
    <dbReference type="NCBI Taxonomy" id="1636719"/>
    <lineage>
        <taxon>Bacteria</taxon>
        <taxon>Bacillati</taxon>
        <taxon>Bacillota</taxon>
        <taxon>Bacilli</taxon>
        <taxon>Bacillales</taxon>
        <taxon>Bacillaceae</taxon>
        <taxon>Psychrobacillus</taxon>
    </lineage>
</organism>
<name>A0A544SYK4_9BACI</name>
<comment type="caution">
    <text evidence="12">The sequence shown here is derived from an EMBL/GenBank/DDBJ whole genome shotgun (WGS) entry which is preliminary data.</text>
</comment>
<dbReference type="PROSITE" id="PS50111">
    <property type="entry name" value="CHEMOTAXIS_TRANSDUC_2"/>
    <property type="match status" value="1"/>
</dbReference>
<evidence type="ECO:0000259" key="11">
    <source>
        <dbReference type="PROSITE" id="PS50885"/>
    </source>
</evidence>
<dbReference type="Pfam" id="PF00672">
    <property type="entry name" value="HAMP"/>
    <property type="match status" value="1"/>
</dbReference>
<dbReference type="GO" id="GO:0007165">
    <property type="term" value="P:signal transduction"/>
    <property type="evidence" value="ECO:0007669"/>
    <property type="project" value="UniProtKB-KW"/>
</dbReference>
<protein>
    <submittedName>
        <fullName evidence="12">Methyl-accepting chemotaxis protein</fullName>
    </submittedName>
</protein>
<dbReference type="OrthoDB" id="9810264at2"/>
<evidence type="ECO:0000313" key="13">
    <source>
        <dbReference type="Proteomes" id="UP000317316"/>
    </source>
</evidence>
<reference evidence="12 13" key="1">
    <citation type="submission" date="2019-05" db="EMBL/GenBank/DDBJ databases">
        <title>Psychrobacillus vulpis sp. nov., a new species isolated from feces of a red fox that inhabits in The Tablas de Daimiel Natural Park, Albacete, Spain.</title>
        <authorList>
            <person name="Rodriguez M."/>
            <person name="Reina J.C."/>
            <person name="Bejar V."/>
            <person name="Llamas I."/>
        </authorList>
    </citation>
    <scope>NUCLEOTIDE SEQUENCE [LARGE SCALE GENOMIC DNA]</scope>
    <source>
        <strain evidence="12 13">NEAU-3TGS17</strain>
    </source>
</reference>
<dbReference type="Proteomes" id="UP000317316">
    <property type="component" value="Unassembled WGS sequence"/>
</dbReference>
<feature type="domain" description="Methyl-accepting transducer" evidence="10">
    <location>
        <begin position="290"/>
        <end position="530"/>
    </location>
</feature>
<keyword evidence="13" id="KW-1185">Reference proteome</keyword>
<dbReference type="CDD" id="cd06225">
    <property type="entry name" value="HAMP"/>
    <property type="match status" value="1"/>
</dbReference>
<evidence type="ECO:0000256" key="6">
    <source>
        <dbReference type="ARBA" id="ARBA00023224"/>
    </source>
</evidence>
<dbReference type="AlphaFoldDB" id="A0A544SYK4"/>
<comment type="similarity">
    <text evidence="7">Belongs to the methyl-accepting chemotaxis (MCP) protein family.</text>
</comment>
<evidence type="ECO:0000256" key="1">
    <source>
        <dbReference type="ARBA" id="ARBA00004651"/>
    </source>
</evidence>
<dbReference type="InterPro" id="IPR003660">
    <property type="entry name" value="HAMP_dom"/>
</dbReference>
<dbReference type="Pfam" id="PF17200">
    <property type="entry name" value="sCache_2"/>
    <property type="match status" value="1"/>
</dbReference>
<dbReference type="PANTHER" id="PTHR32089:SF112">
    <property type="entry name" value="LYSOZYME-LIKE PROTEIN-RELATED"/>
    <property type="match status" value="1"/>
</dbReference>
<keyword evidence="4 9" id="KW-1133">Transmembrane helix</keyword>
<dbReference type="RefSeq" id="WP_142540258.1">
    <property type="nucleotide sequence ID" value="NZ_BMIE01000010.1"/>
</dbReference>
<dbReference type="Pfam" id="PF00015">
    <property type="entry name" value="MCPsignal"/>
    <property type="match status" value="1"/>
</dbReference>
<dbReference type="Gene3D" id="3.30.450.20">
    <property type="entry name" value="PAS domain"/>
    <property type="match status" value="1"/>
</dbReference>
<evidence type="ECO:0000256" key="9">
    <source>
        <dbReference type="SAM" id="Phobius"/>
    </source>
</evidence>
<evidence type="ECO:0000256" key="8">
    <source>
        <dbReference type="PROSITE-ProRule" id="PRU00284"/>
    </source>
</evidence>
<dbReference type="InterPro" id="IPR004089">
    <property type="entry name" value="MCPsignal_dom"/>
</dbReference>
<dbReference type="SMART" id="SM00304">
    <property type="entry name" value="HAMP"/>
    <property type="match status" value="1"/>
</dbReference>
<keyword evidence="6 8" id="KW-0807">Transducer</keyword>
<comment type="subcellular location">
    <subcellularLocation>
        <location evidence="1">Cell membrane</location>
        <topology evidence="1">Multi-pass membrane protein</topology>
    </subcellularLocation>
</comment>
<evidence type="ECO:0000313" key="12">
    <source>
        <dbReference type="EMBL" id="TQR10239.1"/>
    </source>
</evidence>
<evidence type="ECO:0000256" key="5">
    <source>
        <dbReference type="ARBA" id="ARBA00023136"/>
    </source>
</evidence>
<dbReference type="Gene3D" id="1.10.287.950">
    <property type="entry name" value="Methyl-accepting chemotaxis protein"/>
    <property type="match status" value="1"/>
</dbReference>
<keyword evidence="3 9" id="KW-0812">Transmembrane</keyword>
<evidence type="ECO:0000259" key="10">
    <source>
        <dbReference type="PROSITE" id="PS50111"/>
    </source>
</evidence>
<proteinExistence type="inferred from homology"/>
<dbReference type="PROSITE" id="PS50885">
    <property type="entry name" value="HAMP"/>
    <property type="match status" value="1"/>
</dbReference>
<dbReference type="EMBL" id="VDGH01000011">
    <property type="protein sequence ID" value="TQR10239.1"/>
    <property type="molecule type" value="Genomic_DNA"/>
</dbReference>
<dbReference type="CDD" id="cd11386">
    <property type="entry name" value="MCP_signal"/>
    <property type="match status" value="1"/>
</dbReference>
<feature type="transmembrane region" description="Helical" evidence="9">
    <location>
        <begin position="194"/>
        <end position="216"/>
    </location>
</feature>
<dbReference type="GO" id="GO:0005886">
    <property type="term" value="C:plasma membrane"/>
    <property type="evidence" value="ECO:0007669"/>
    <property type="project" value="UniProtKB-SubCell"/>
</dbReference>
<dbReference type="Gene3D" id="6.10.340.10">
    <property type="match status" value="1"/>
</dbReference>
<dbReference type="InterPro" id="IPR033480">
    <property type="entry name" value="sCache_2"/>
</dbReference>
<dbReference type="SUPFAM" id="SSF58104">
    <property type="entry name" value="Methyl-accepting chemotaxis protein (MCP) signaling domain"/>
    <property type="match status" value="1"/>
</dbReference>
<evidence type="ECO:0000256" key="7">
    <source>
        <dbReference type="ARBA" id="ARBA00029447"/>
    </source>
</evidence>
<dbReference type="CDD" id="cd18774">
    <property type="entry name" value="PDC2_HK_sensor"/>
    <property type="match status" value="1"/>
</dbReference>
<dbReference type="SMART" id="SM01049">
    <property type="entry name" value="Cache_2"/>
    <property type="match status" value="1"/>
</dbReference>
<feature type="domain" description="HAMP" evidence="11">
    <location>
        <begin position="218"/>
        <end position="271"/>
    </location>
</feature>
<dbReference type="SMART" id="SM00283">
    <property type="entry name" value="MA"/>
    <property type="match status" value="1"/>
</dbReference>
<evidence type="ECO:0000256" key="4">
    <source>
        <dbReference type="ARBA" id="ARBA00022989"/>
    </source>
</evidence>
<accession>A0A544SYK4</accession>
<keyword evidence="5 9" id="KW-0472">Membrane</keyword>
<evidence type="ECO:0000256" key="3">
    <source>
        <dbReference type="ARBA" id="ARBA00022692"/>
    </source>
</evidence>
<dbReference type="PANTHER" id="PTHR32089">
    <property type="entry name" value="METHYL-ACCEPTING CHEMOTAXIS PROTEIN MCPB"/>
    <property type="match status" value="1"/>
</dbReference>
<keyword evidence="2" id="KW-1003">Cell membrane</keyword>
<gene>
    <name evidence="12" type="ORF">FG382_17910</name>
</gene>
<sequence>MKIRSKLFIISICLLLIPSLIIGVSSYMSAKKNLDELGEKTLKNGVEMALLLIDSKNEAVENGDLTLEEAQEQVKQYLIGELQSDGKRAITSKVDLGANGYFVIYGKNGEEIAHPTIEGTNAWETKDIDGKYIVQDMIKTAEAGGGYYNYKWDLPNQPGTAATKITYNTIDPNWGWVISAGTYMEDFNKGINSILMTIVTTLVLSTIVGLIVILLFSRHLGNPIKLIADSVNLIAHQDLAIEHIKVKNKDELGNLANGINTMTTNLREVIESVSMSAQQVAATSEELTASSEQTSRASEEITESIQQISSGQESQLFGVQEAKNSVSQISSSITEITTNIKELNDLSIETSKISLSGNEVIKQTVEQMNQINNQSTVTTEAMLVLERKSQEIGEIINVITSIAEQTNLLALNAAIEAARAGEHGKGFAVVADEVRKLAEESGNAAKNISSLISEIQIDTTHTVQTVNEGKITIENGMNYVSNAGETFEKIAEDIDTINNKLSIVSSEIQEINSNAEVLVTQVNNTKDVIEKSTDYTQNVVAAAEEQYASMIEMTAASRSLAEMSERLQDVVSDFKLN</sequence>
<evidence type="ECO:0000256" key="2">
    <source>
        <dbReference type="ARBA" id="ARBA00022475"/>
    </source>
</evidence>